<feature type="region of interest" description="Disordered" evidence="1">
    <location>
        <begin position="1"/>
        <end position="52"/>
    </location>
</feature>
<evidence type="ECO:0000256" key="2">
    <source>
        <dbReference type="SAM" id="Phobius"/>
    </source>
</evidence>
<feature type="compositionally biased region" description="Polar residues" evidence="1">
    <location>
        <begin position="14"/>
        <end position="33"/>
    </location>
</feature>
<comment type="caution">
    <text evidence="3">The sequence shown here is derived from an EMBL/GenBank/DDBJ whole genome shotgun (WGS) entry which is preliminary data.</text>
</comment>
<dbReference type="Proteomes" id="UP000070255">
    <property type="component" value="Unassembled WGS sequence"/>
</dbReference>
<evidence type="ECO:0000313" key="3">
    <source>
        <dbReference type="EMBL" id="KWZ42046.1"/>
    </source>
</evidence>
<evidence type="ECO:0000256" key="1">
    <source>
        <dbReference type="SAM" id="MobiDB-lite"/>
    </source>
</evidence>
<feature type="transmembrane region" description="Helical" evidence="2">
    <location>
        <begin position="53"/>
        <end position="72"/>
    </location>
</feature>
<organism evidence="3 4">
    <name type="scientific">Burkholderia savannae</name>
    <dbReference type="NCBI Taxonomy" id="1637837"/>
    <lineage>
        <taxon>Bacteria</taxon>
        <taxon>Pseudomonadati</taxon>
        <taxon>Pseudomonadota</taxon>
        <taxon>Betaproteobacteria</taxon>
        <taxon>Burkholderiales</taxon>
        <taxon>Burkholderiaceae</taxon>
        <taxon>Burkholderia</taxon>
        <taxon>pseudomallei group</taxon>
    </lineage>
</organism>
<dbReference type="EMBL" id="LNJQ01000001">
    <property type="protein sequence ID" value="KWZ42046.1"/>
    <property type="molecule type" value="Genomic_DNA"/>
</dbReference>
<proteinExistence type="predicted"/>
<keyword evidence="2" id="KW-1133">Transmembrane helix</keyword>
<gene>
    <name evidence="3" type="ORF">WS72_03560</name>
</gene>
<keyword evidence="2" id="KW-0812">Transmembrane</keyword>
<reference evidence="3 4" key="1">
    <citation type="submission" date="2015-11" db="EMBL/GenBank/DDBJ databases">
        <authorList>
            <person name="Sahl J."/>
            <person name="Wagner D."/>
            <person name="Keim P."/>
        </authorList>
    </citation>
    <scope>NUCLEOTIDE SEQUENCE [LARGE SCALE GENOMIC DNA]</scope>
    <source>
        <strain evidence="3 4">BDU18</strain>
    </source>
</reference>
<keyword evidence="2" id="KW-0472">Membrane</keyword>
<name>A0ABR5TAN0_9BURK</name>
<protein>
    <submittedName>
        <fullName evidence="3">Uncharacterized protein</fullName>
    </submittedName>
</protein>
<evidence type="ECO:0000313" key="4">
    <source>
        <dbReference type="Proteomes" id="UP000070255"/>
    </source>
</evidence>
<sequence>MEGRLRGVAAPRSQGRNPRQSYQKAVFAVSSTGARPPAPSGRPTGAPGRGGDFGILPFAGGCGSMAAVTCVGRMRQRRRGFSLN</sequence>
<keyword evidence="4" id="KW-1185">Reference proteome</keyword>
<accession>A0ABR5TAN0</accession>